<dbReference type="AlphaFoldDB" id="A0A4V5R6W7"/>
<sequence length="56" mass="6069">MSANNESTMARPSLSSEQALDDYFTALLGDEVLDSDEFVVDESNDESSSAEPEPEP</sequence>
<evidence type="ECO:0000256" key="1">
    <source>
        <dbReference type="SAM" id="MobiDB-lite"/>
    </source>
</evidence>
<evidence type="ECO:0000313" key="2">
    <source>
        <dbReference type="EMBL" id="TKG12143.1"/>
    </source>
</evidence>
<feature type="non-terminal residue" evidence="2">
    <location>
        <position position="56"/>
    </location>
</feature>
<gene>
    <name evidence="2" type="ORF">FCV91_04705</name>
</gene>
<feature type="compositionally biased region" description="Acidic residues" evidence="1">
    <location>
        <begin position="36"/>
        <end position="45"/>
    </location>
</feature>
<feature type="compositionally biased region" description="Low complexity" evidence="1">
    <location>
        <begin position="46"/>
        <end position="56"/>
    </location>
</feature>
<dbReference type="Proteomes" id="UP000305840">
    <property type="component" value="Unassembled WGS sequence"/>
</dbReference>
<organism evidence="2 3">
    <name type="scientific">Vibrio lentus</name>
    <dbReference type="NCBI Taxonomy" id="136468"/>
    <lineage>
        <taxon>Bacteria</taxon>
        <taxon>Pseudomonadati</taxon>
        <taxon>Pseudomonadota</taxon>
        <taxon>Gammaproteobacteria</taxon>
        <taxon>Vibrionales</taxon>
        <taxon>Vibrionaceae</taxon>
        <taxon>Vibrio</taxon>
    </lineage>
</organism>
<comment type="caution">
    <text evidence="2">The sequence shown here is derived from an EMBL/GenBank/DDBJ whole genome shotgun (WGS) entry which is preliminary data.</text>
</comment>
<proteinExistence type="predicted"/>
<feature type="region of interest" description="Disordered" evidence="1">
    <location>
        <begin position="36"/>
        <end position="56"/>
    </location>
</feature>
<name>A0A4V5R6W7_9VIBR</name>
<protein>
    <submittedName>
        <fullName evidence="2">Chemotaxis protein CheW</fullName>
    </submittedName>
</protein>
<dbReference type="EMBL" id="SYVO01000010">
    <property type="protein sequence ID" value="TKG12143.1"/>
    <property type="molecule type" value="Genomic_DNA"/>
</dbReference>
<reference evidence="2 3" key="1">
    <citation type="submission" date="2019-04" db="EMBL/GenBank/DDBJ databases">
        <title>A reverse ecology approach based on a biological definition of microbial populations.</title>
        <authorList>
            <person name="Arevalo P."/>
            <person name="Vaninsberghe D."/>
            <person name="Elsherbini J."/>
            <person name="Gore J."/>
            <person name="Polz M."/>
        </authorList>
    </citation>
    <scope>NUCLEOTIDE SEQUENCE [LARGE SCALE GENOMIC DNA]</scope>
    <source>
        <strain evidence="2 3">10N.222.48.A1</strain>
    </source>
</reference>
<evidence type="ECO:0000313" key="3">
    <source>
        <dbReference type="Proteomes" id="UP000305840"/>
    </source>
</evidence>
<accession>A0A4V5R6W7</accession>